<dbReference type="PANTHER" id="PTHR43098:SF2">
    <property type="entry name" value="FAD-BINDING MONOOXYGENASE AUSB-RELATED"/>
    <property type="match status" value="1"/>
</dbReference>
<comment type="pathway">
    <text evidence="2">Secondary metabolite biosynthesis; terpenoid biosynthesis.</text>
</comment>
<evidence type="ECO:0000313" key="10">
    <source>
        <dbReference type="EMBL" id="PWY70290.1"/>
    </source>
</evidence>
<dbReference type="InterPro" id="IPR023753">
    <property type="entry name" value="FAD/NAD-binding_dom"/>
</dbReference>
<keyword evidence="7" id="KW-0560">Oxidoreductase</keyword>
<sequence>MPHTDANRRYTQLSVPRKDPPGGVPSENNARIDDHGAEKVSRPPPPLTAGYTTYQPHPTTPLPTTTPILIIGAGWAGIQCAIRLLERDIPATDIRIVDSASDFGGTWYWNRYPGLTCDIESYSYLPYLEETGYVPSKRYATGEEIRGYVDVVVRRWGLGRCGVFGTKVERARWDEAGREWVVGMVRGEEKVEGEVRARFVVVAAGVLNWPKLPDVDGLGEYMGEVFHAARWRYEEKGLEGLKGKRVVVVGTGATAVQIVPVLARWCERLVVVQRTAASVAVRDQRVTDEEWFWREVAGSKGWQRERIRNFHQQFTLGEKPAVDLVDDGWTHSRGLVGLTGDVGGPMLPEEIPAYQERLIEMDAPRQAGIHARVDREVEDPDTAERLKPWYPVWCKRPLFHDEYLKTFNRENVTLVDTDGKGIERMTTDSVVIGGKSYQADVVIFATGYLAPPAGTPAEKANMSIIGLNGVSMSEEWSRVGPTTLHGVIDAKFPNLFLSSPEQAATSGNYRFSLDEYAKHIAYILTESMRRADGERFVVAPSMEAAEDWALQVMMRSAPMGVVLGCTPGYLNLEGDLDRLSPEKQMVLARSGIWGWGIEHWLGVIEDWRAEGSMKGIVVL</sequence>
<proteinExistence type="inferred from homology"/>
<dbReference type="PANTHER" id="PTHR43098">
    <property type="entry name" value="L-ORNITHINE N(5)-MONOOXYGENASE-RELATED"/>
    <property type="match status" value="1"/>
</dbReference>
<name>A0A317VEI4_9EURO</name>
<dbReference type="AlphaFoldDB" id="A0A317VEI4"/>
<dbReference type="PRINTS" id="PR00368">
    <property type="entry name" value="FADPNR"/>
</dbReference>
<feature type="compositionally biased region" description="Basic and acidic residues" evidence="8">
    <location>
        <begin position="30"/>
        <end position="41"/>
    </location>
</feature>
<evidence type="ECO:0000256" key="4">
    <source>
        <dbReference type="ARBA" id="ARBA00022630"/>
    </source>
</evidence>
<comment type="cofactor">
    <cofactor evidence="1">
        <name>FAD</name>
        <dbReference type="ChEBI" id="CHEBI:57692"/>
    </cofactor>
</comment>
<accession>A0A317VEI4</accession>
<feature type="region of interest" description="Disordered" evidence="8">
    <location>
        <begin position="1"/>
        <end position="58"/>
    </location>
</feature>
<dbReference type="RefSeq" id="XP_025462581.1">
    <property type="nucleotide sequence ID" value="XM_025614162.1"/>
</dbReference>
<evidence type="ECO:0000256" key="1">
    <source>
        <dbReference type="ARBA" id="ARBA00001974"/>
    </source>
</evidence>
<comment type="caution">
    <text evidence="10">The sequence shown here is derived from an EMBL/GenBank/DDBJ whole genome shotgun (WGS) entry which is preliminary data.</text>
</comment>
<dbReference type="Proteomes" id="UP000246702">
    <property type="component" value="Unassembled WGS sequence"/>
</dbReference>
<keyword evidence="4" id="KW-0285">Flavoprotein</keyword>
<evidence type="ECO:0000256" key="7">
    <source>
        <dbReference type="ARBA" id="ARBA00023002"/>
    </source>
</evidence>
<dbReference type="GeneID" id="37116305"/>
<feature type="domain" description="FAD/NAD(P)-binding" evidence="9">
    <location>
        <begin position="68"/>
        <end position="285"/>
    </location>
</feature>
<keyword evidence="6" id="KW-0521">NADP</keyword>
<dbReference type="EMBL" id="MSFK01000039">
    <property type="protein sequence ID" value="PWY70290.1"/>
    <property type="molecule type" value="Genomic_DNA"/>
</dbReference>
<dbReference type="STRING" id="1450535.A0A317VEI4"/>
<evidence type="ECO:0000256" key="8">
    <source>
        <dbReference type="SAM" id="MobiDB-lite"/>
    </source>
</evidence>
<dbReference type="Pfam" id="PF07992">
    <property type="entry name" value="Pyr_redox_2"/>
    <property type="match status" value="1"/>
</dbReference>
<dbReference type="OrthoDB" id="66881at2759"/>
<dbReference type="InterPro" id="IPR036188">
    <property type="entry name" value="FAD/NAD-bd_sf"/>
</dbReference>
<keyword evidence="5" id="KW-0274">FAD</keyword>
<dbReference type="Gene3D" id="3.50.50.60">
    <property type="entry name" value="FAD/NAD(P)-binding domain"/>
    <property type="match status" value="3"/>
</dbReference>
<evidence type="ECO:0000256" key="3">
    <source>
        <dbReference type="ARBA" id="ARBA00010139"/>
    </source>
</evidence>
<evidence type="ECO:0000256" key="5">
    <source>
        <dbReference type="ARBA" id="ARBA00022827"/>
    </source>
</evidence>
<keyword evidence="11" id="KW-1185">Reference proteome</keyword>
<gene>
    <name evidence="10" type="ORF">BO94DRAFT_560553</name>
</gene>
<dbReference type="GO" id="GO:0016491">
    <property type="term" value="F:oxidoreductase activity"/>
    <property type="evidence" value="ECO:0007669"/>
    <property type="project" value="UniProtKB-KW"/>
</dbReference>
<evidence type="ECO:0000256" key="2">
    <source>
        <dbReference type="ARBA" id="ARBA00004721"/>
    </source>
</evidence>
<dbReference type="InterPro" id="IPR050775">
    <property type="entry name" value="FAD-binding_Monooxygenases"/>
</dbReference>
<comment type="similarity">
    <text evidence="3">Belongs to the FAD-binding monooxygenase family.</text>
</comment>
<evidence type="ECO:0000256" key="6">
    <source>
        <dbReference type="ARBA" id="ARBA00022857"/>
    </source>
</evidence>
<evidence type="ECO:0000313" key="11">
    <source>
        <dbReference type="Proteomes" id="UP000246702"/>
    </source>
</evidence>
<protein>
    <submittedName>
        <fullName evidence="10">FAD/NAD(P)-binding domain-containing protein</fullName>
    </submittedName>
</protein>
<dbReference type="SUPFAM" id="SSF51905">
    <property type="entry name" value="FAD/NAD(P)-binding domain"/>
    <property type="match status" value="2"/>
</dbReference>
<evidence type="ECO:0000259" key="9">
    <source>
        <dbReference type="Pfam" id="PF07992"/>
    </source>
</evidence>
<reference evidence="10 11" key="1">
    <citation type="submission" date="2016-12" db="EMBL/GenBank/DDBJ databases">
        <title>The genomes of Aspergillus section Nigri reveals drivers in fungal speciation.</title>
        <authorList>
            <consortium name="DOE Joint Genome Institute"/>
            <person name="Vesth T.C."/>
            <person name="Nybo J."/>
            <person name="Theobald S."/>
            <person name="Brandl J."/>
            <person name="Frisvad J.C."/>
            <person name="Nielsen K.F."/>
            <person name="Lyhne E.K."/>
            <person name="Kogle M.E."/>
            <person name="Kuo A."/>
            <person name="Riley R."/>
            <person name="Clum A."/>
            <person name="Nolan M."/>
            <person name="Lipzen A."/>
            <person name="Salamov A."/>
            <person name="Henrissat B."/>
            <person name="Wiebenga A."/>
            <person name="De Vries R.P."/>
            <person name="Grigoriev I.V."/>
            <person name="Mortensen U.H."/>
            <person name="Andersen M.R."/>
            <person name="Baker S.E."/>
        </authorList>
    </citation>
    <scope>NUCLEOTIDE SEQUENCE [LARGE SCALE GENOMIC DNA]</scope>
    <source>
        <strain evidence="10 11">CBS 115572</strain>
    </source>
</reference>
<organism evidence="10 11">
    <name type="scientific">Aspergillus sclerotioniger CBS 115572</name>
    <dbReference type="NCBI Taxonomy" id="1450535"/>
    <lineage>
        <taxon>Eukaryota</taxon>
        <taxon>Fungi</taxon>
        <taxon>Dikarya</taxon>
        <taxon>Ascomycota</taxon>
        <taxon>Pezizomycotina</taxon>
        <taxon>Eurotiomycetes</taxon>
        <taxon>Eurotiomycetidae</taxon>
        <taxon>Eurotiales</taxon>
        <taxon>Aspergillaceae</taxon>
        <taxon>Aspergillus</taxon>
        <taxon>Aspergillus subgen. Circumdati</taxon>
    </lineage>
</organism>